<dbReference type="Proteomes" id="UP001501195">
    <property type="component" value="Unassembled WGS sequence"/>
</dbReference>
<dbReference type="Gene3D" id="1.10.10.2910">
    <property type="match status" value="1"/>
</dbReference>
<evidence type="ECO:0000313" key="2">
    <source>
        <dbReference type="Proteomes" id="UP001501195"/>
    </source>
</evidence>
<keyword evidence="2" id="KW-1185">Reference proteome</keyword>
<protein>
    <recommendedName>
        <fullName evidence="3">IrrE N-terminal-like domain-containing protein</fullName>
    </recommendedName>
</protein>
<accession>A0ABP9H910</accession>
<comment type="caution">
    <text evidence="1">The sequence shown here is derived from an EMBL/GenBank/DDBJ whole genome shotgun (WGS) entry which is preliminary data.</text>
</comment>
<proteinExistence type="predicted"/>
<evidence type="ECO:0008006" key="3">
    <source>
        <dbReference type="Google" id="ProtNLM"/>
    </source>
</evidence>
<organism evidence="1 2">
    <name type="scientific">Kineococcus glutinatus</name>
    <dbReference type="NCBI Taxonomy" id="1070872"/>
    <lineage>
        <taxon>Bacteria</taxon>
        <taxon>Bacillati</taxon>
        <taxon>Actinomycetota</taxon>
        <taxon>Actinomycetes</taxon>
        <taxon>Kineosporiales</taxon>
        <taxon>Kineosporiaceae</taxon>
        <taxon>Kineococcus</taxon>
    </lineage>
</organism>
<reference evidence="2" key="1">
    <citation type="journal article" date="2019" name="Int. J. Syst. Evol. Microbiol.">
        <title>The Global Catalogue of Microorganisms (GCM) 10K type strain sequencing project: providing services to taxonomists for standard genome sequencing and annotation.</title>
        <authorList>
            <consortium name="The Broad Institute Genomics Platform"/>
            <consortium name="The Broad Institute Genome Sequencing Center for Infectious Disease"/>
            <person name="Wu L."/>
            <person name="Ma J."/>
        </authorList>
    </citation>
    <scope>NUCLEOTIDE SEQUENCE [LARGE SCALE GENOMIC DNA]</scope>
    <source>
        <strain evidence="2">JCM 18126</strain>
    </source>
</reference>
<gene>
    <name evidence="1" type="ORF">GCM10023225_04440</name>
</gene>
<dbReference type="EMBL" id="BAABIL010000051">
    <property type="protein sequence ID" value="GAA4964455.1"/>
    <property type="molecule type" value="Genomic_DNA"/>
</dbReference>
<dbReference type="RefSeq" id="WP_345710689.1">
    <property type="nucleotide sequence ID" value="NZ_BAABIL010000051.1"/>
</dbReference>
<sequence length="151" mass="16318">MDLPDTFSTSAFATAVASLRGRAVHVLPQYASDGPCGVWISTTTADYVFVDESTAGVHRQHILAHELAHVVFDHGGPGVLADDLITRLLPDLDRSTVDRVLQRGSYSTREEQEAEVFASMVLQRMPSTDPLVDGAPREVRALARSFGAARG</sequence>
<evidence type="ECO:0000313" key="1">
    <source>
        <dbReference type="EMBL" id="GAA4964455.1"/>
    </source>
</evidence>
<name>A0ABP9H910_9ACTN</name>